<sequence>MSEAVDPVAEATLRLEAAVERLSRAASARPAAPRGEGDSPGVDPAAVAALAARLDETIGRLRGVLGEEG</sequence>
<dbReference type="EMBL" id="JAAEDI010000027">
    <property type="protein sequence ID" value="MBR0652362.1"/>
    <property type="molecule type" value="Genomic_DNA"/>
</dbReference>
<evidence type="ECO:0000313" key="2">
    <source>
        <dbReference type="EMBL" id="MBR0652362.1"/>
    </source>
</evidence>
<reference evidence="3" key="1">
    <citation type="journal article" date="2021" name="Syst. Appl. Microbiol.">
        <title>Roseomonas hellenica sp. nov., isolated from roots of wild-growing Alkanna tinctoria.</title>
        <authorList>
            <person name="Rat A."/>
            <person name="Naranjo H.D."/>
            <person name="Lebbe L."/>
            <person name="Cnockaert M."/>
            <person name="Krigas N."/>
            <person name="Grigoriadou K."/>
            <person name="Maloupa E."/>
            <person name="Willems A."/>
        </authorList>
    </citation>
    <scope>NUCLEOTIDE SEQUENCE [LARGE SCALE GENOMIC DNA]</scope>
    <source>
        <strain evidence="3">LMG 31159</strain>
    </source>
</reference>
<proteinExistence type="predicted"/>
<organism evidence="2 3">
    <name type="scientific">Neoroseomonas terrae</name>
    <dbReference type="NCBI Taxonomy" id="424799"/>
    <lineage>
        <taxon>Bacteria</taxon>
        <taxon>Pseudomonadati</taxon>
        <taxon>Pseudomonadota</taxon>
        <taxon>Alphaproteobacteria</taxon>
        <taxon>Acetobacterales</taxon>
        <taxon>Acetobacteraceae</taxon>
        <taxon>Neoroseomonas</taxon>
    </lineage>
</organism>
<evidence type="ECO:0000256" key="1">
    <source>
        <dbReference type="SAM" id="MobiDB-lite"/>
    </source>
</evidence>
<feature type="compositionally biased region" description="Low complexity" evidence="1">
    <location>
        <begin position="24"/>
        <end position="34"/>
    </location>
</feature>
<feature type="region of interest" description="Disordered" evidence="1">
    <location>
        <begin position="22"/>
        <end position="43"/>
    </location>
</feature>
<keyword evidence="3" id="KW-1185">Reference proteome</keyword>
<dbReference type="Proteomes" id="UP000698752">
    <property type="component" value="Unassembled WGS sequence"/>
</dbReference>
<accession>A0ABS5EP41</accession>
<gene>
    <name evidence="2" type="ORF">GXW78_22080</name>
</gene>
<comment type="caution">
    <text evidence="2">The sequence shown here is derived from an EMBL/GenBank/DDBJ whole genome shotgun (WGS) entry which is preliminary data.</text>
</comment>
<protein>
    <submittedName>
        <fullName evidence="2">Uncharacterized protein</fullName>
    </submittedName>
</protein>
<evidence type="ECO:0000313" key="3">
    <source>
        <dbReference type="Proteomes" id="UP000698752"/>
    </source>
</evidence>
<name>A0ABS5EP41_9PROT</name>